<sequence>MVAVREAIGAVPANYNASFTFASHLNNLLAQEADSLFAYARKINRKAQ</sequence>
<proteinExistence type="predicted"/>
<gene>
    <name evidence="1" type="ORF">VHA_002332</name>
</gene>
<organism evidence="1 2">
    <name type="scientific">Grimontia hollisae CIP 101886</name>
    <dbReference type="NCBI Taxonomy" id="675812"/>
    <lineage>
        <taxon>Bacteria</taxon>
        <taxon>Pseudomonadati</taxon>
        <taxon>Pseudomonadota</taxon>
        <taxon>Gammaproteobacteria</taxon>
        <taxon>Vibrionales</taxon>
        <taxon>Vibrionaceae</taxon>
        <taxon>Grimontia</taxon>
    </lineage>
</organism>
<dbReference type="AlphaFoldDB" id="D0I8Z5"/>
<dbReference type="Proteomes" id="UP000003604">
    <property type="component" value="Unassembled WGS sequence"/>
</dbReference>
<comment type="caution">
    <text evidence="1">The sequence shown here is derived from an EMBL/GenBank/DDBJ whole genome shotgun (WGS) entry which is preliminary data.</text>
</comment>
<keyword evidence="2" id="KW-1185">Reference proteome</keyword>
<evidence type="ECO:0000313" key="2">
    <source>
        <dbReference type="Proteomes" id="UP000003604"/>
    </source>
</evidence>
<dbReference type="EMBL" id="ADAQ01000012">
    <property type="protein sequence ID" value="EEY71910.1"/>
    <property type="molecule type" value="Genomic_DNA"/>
</dbReference>
<reference evidence="1 2" key="1">
    <citation type="submission" date="2009-10" db="EMBL/GenBank/DDBJ databases">
        <authorList>
            <consortium name="Los Alamos National Laboratory (LANL)"/>
            <consortium name="National Microbial Pathogen Data Resource (NMPDR)"/>
            <person name="Saunders E.H."/>
            <person name="Munk A.C."/>
            <person name="Tapia R."/>
            <person name="Green L."/>
            <person name="Rogers Y."/>
            <person name="Detter J.C."/>
            <person name="Bruce D."/>
            <person name="Brettin T.S."/>
            <person name="Colwell R.R."/>
            <person name="Huq A."/>
            <person name="Grim C.J."/>
            <person name="Hasan N.A."/>
            <person name="Bartels D."/>
            <person name="Vonstein V."/>
        </authorList>
    </citation>
    <scope>NUCLEOTIDE SEQUENCE [LARGE SCALE GENOMIC DNA]</scope>
    <source>
        <strain evidence="1 2">CIP 101886</strain>
    </source>
</reference>
<evidence type="ECO:0000313" key="1">
    <source>
        <dbReference type="EMBL" id="EEY71910.1"/>
    </source>
</evidence>
<name>D0I8Z5_GRIHO</name>
<protein>
    <submittedName>
        <fullName evidence="1">Uncharacterized protein</fullName>
    </submittedName>
</protein>
<accession>D0I8Z5</accession>